<protein>
    <recommendedName>
        <fullName evidence="3">Lipocalin-like domain-containing protein</fullName>
    </recommendedName>
</protein>
<evidence type="ECO:0000313" key="2">
    <source>
        <dbReference type="Proteomes" id="UP000613030"/>
    </source>
</evidence>
<proteinExistence type="predicted"/>
<organism evidence="1 2">
    <name type="scientific">Chryseolinea lacunae</name>
    <dbReference type="NCBI Taxonomy" id="2801331"/>
    <lineage>
        <taxon>Bacteria</taxon>
        <taxon>Pseudomonadati</taxon>
        <taxon>Bacteroidota</taxon>
        <taxon>Cytophagia</taxon>
        <taxon>Cytophagales</taxon>
        <taxon>Fulvivirgaceae</taxon>
        <taxon>Chryseolinea</taxon>
    </lineage>
</organism>
<comment type="caution">
    <text evidence="1">The sequence shown here is derived from an EMBL/GenBank/DDBJ whole genome shotgun (WGS) entry which is preliminary data.</text>
</comment>
<evidence type="ECO:0000313" key="1">
    <source>
        <dbReference type="EMBL" id="MBL0740906.1"/>
    </source>
</evidence>
<dbReference type="Proteomes" id="UP000613030">
    <property type="component" value="Unassembled WGS sequence"/>
</dbReference>
<accession>A0ABS1KN93</accession>
<dbReference type="RefSeq" id="WP_202008279.1">
    <property type="nucleotide sequence ID" value="NZ_JAERRB010000002.1"/>
</dbReference>
<gene>
    <name evidence="1" type="ORF">JI741_06725</name>
</gene>
<evidence type="ECO:0008006" key="3">
    <source>
        <dbReference type="Google" id="ProtNLM"/>
    </source>
</evidence>
<reference evidence="1 2" key="1">
    <citation type="submission" date="2021-01" db="EMBL/GenBank/DDBJ databases">
        <title>Chryseolinea sp. Jin1 Genome sequencing and assembly.</title>
        <authorList>
            <person name="Kim I."/>
        </authorList>
    </citation>
    <scope>NUCLEOTIDE SEQUENCE [LARGE SCALE GENOMIC DNA]</scope>
    <source>
        <strain evidence="1 2">Jin1</strain>
    </source>
</reference>
<name>A0ABS1KN93_9BACT</name>
<dbReference type="EMBL" id="JAERRB010000002">
    <property type="protein sequence ID" value="MBL0740906.1"/>
    <property type="molecule type" value="Genomic_DNA"/>
</dbReference>
<sequence length="143" mass="15912">MKSIFTKLLIVSFLALEFSCGGNIPDCPTKMCVLSGEWRLTETYINGVLDISTDLSKYKLTLLMPEPTTATTSLFNRVNPSGVADIGTWELRNNSTVLALIPASGFVEPYIIKSFTPRKLVLIIERDINKTGADEFEFVLEPF</sequence>
<keyword evidence="2" id="KW-1185">Reference proteome</keyword>